<keyword evidence="1" id="KW-0812">Transmembrane</keyword>
<feature type="non-terminal residue" evidence="2">
    <location>
        <position position="1"/>
    </location>
</feature>
<keyword evidence="1" id="KW-0472">Membrane</keyword>
<comment type="caution">
    <text evidence="2">The sequence shown here is derived from an EMBL/GenBank/DDBJ whole genome shotgun (WGS) entry which is preliminary data.</text>
</comment>
<gene>
    <name evidence="2" type="ORF">LCGC14_2700890</name>
</gene>
<sequence>FSIVMLTYWNYVSGYIVYVATLIEIGFHSDIIAIRYLTLSENPLGEQIFMVIGMFLFCSIPEWLSFSYQVFLTNEFI</sequence>
<dbReference type="AlphaFoldDB" id="A0A0F9A3C7"/>
<evidence type="ECO:0000313" key="2">
    <source>
        <dbReference type="EMBL" id="KKK92640.1"/>
    </source>
</evidence>
<dbReference type="EMBL" id="LAZR01048127">
    <property type="protein sequence ID" value="KKK92640.1"/>
    <property type="molecule type" value="Genomic_DNA"/>
</dbReference>
<name>A0A0F9A3C7_9ZZZZ</name>
<feature type="transmembrane region" description="Helical" evidence="1">
    <location>
        <begin position="15"/>
        <end position="37"/>
    </location>
</feature>
<reference evidence="2" key="1">
    <citation type="journal article" date="2015" name="Nature">
        <title>Complex archaea that bridge the gap between prokaryotes and eukaryotes.</title>
        <authorList>
            <person name="Spang A."/>
            <person name="Saw J.H."/>
            <person name="Jorgensen S.L."/>
            <person name="Zaremba-Niedzwiedzka K."/>
            <person name="Martijn J."/>
            <person name="Lind A.E."/>
            <person name="van Eijk R."/>
            <person name="Schleper C."/>
            <person name="Guy L."/>
            <person name="Ettema T.J."/>
        </authorList>
    </citation>
    <scope>NUCLEOTIDE SEQUENCE</scope>
</reference>
<evidence type="ECO:0000256" key="1">
    <source>
        <dbReference type="SAM" id="Phobius"/>
    </source>
</evidence>
<accession>A0A0F9A3C7</accession>
<protein>
    <submittedName>
        <fullName evidence="2">Uncharacterized protein</fullName>
    </submittedName>
</protein>
<keyword evidence="1" id="KW-1133">Transmembrane helix</keyword>
<organism evidence="2">
    <name type="scientific">marine sediment metagenome</name>
    <dbReference type="NCBI Taxonomy" id="412755"/>
    <lineage>
        <taxon>unclassified sequences</taxon>
        <taxon>metagenomes</taxon>
        <taxon>ecological metagenomes</taxon>
    </lineage>
</organism>
<feature type="transmembrane region" description="Helical" evidence="1">
    <location>
        <begin position="49"/>
        <end position="71"/>
    </location>
</feature>
<proteinExistence type="predicted"/>